<feature type="non-terminal residue" evidence="3">
    <location>
        <position position="1"/>
    </location>
</feature>
<dbReference type="InterPro" id="IPR055411">
    <property type="entry name" value="LRR_FXL15/At3g58940/PEG3-like"/>
</dbReference>
<dbReference type="Pfam" id="PF08387">
    <property type="entry name" value="FBD"/>
    <property type="match status" value="1"/>
</dbReference>
<dbReference type="InterPro" id="IPR032675">
    <property type="entry name" value="LRR_dom_sf"/>
</dbReference>
<evidence type="ECO:0000313" key="3">
    <source>
        <dbReference type="EMBL" id="MCH88005.1"/>
    </source>
</evidence>
<protein>
    <submittedName>
        <fullName evidence="3">F-box/LRR-repeat protein</fullName>
    </submittedName>
</protein>
<evidence type="ECO:0000313" key="4">
    <source>
        <dbReference type="Proteomes" id="UP000265520"/>
    </source>
</evidence>
<dbReference type="AlphaFoldDB" id="A0A392MLM6"/>
<keyword evidence="4" id="KW-1185">Reference proteome</keyword>
<dbReference type="InterPro" id="IPR050232">
    <property type="entry name" value="FBL13/AtMIF1-like"/>
</dbReference>
<feature type="domain" description="FBD" evidence="1">
    <location>
        <begin position="331"/>
        <end position="365"/>
    </location>
</feature>
<dbReference type="Proteomes" id="UP000265520">
    <property type="component" value="Unassembled WGS sequence"/>
</dbReference>
<organism evidence="3 4">
    <name type="scientific">Trifolium medium</name>
    <dbReference type="NCBI Taxonomy" id="97028"/>
    <lineage>
        <taxon>Eukaryota</taxon>
        <taxon>Viridiplantae</taxon>
        <taxon>Streptophyta</taxon>
        <taxon>Embryophyta</taxon>
        <taxon>Tracheophyta</taxon>
        <taxon>Spermatophyta</taxon>
        <taxon>Magnoliopsida</taxon>
        <taxon>eudicotyledons</taxon>
        <taxon>Gunneridae</taxon>
        <taxon>Pentapetalae</taxon>
        <taxon>rosids</taxon>
        <taxon>fabids</taxon>
        <taxon>Fabales</taxon>
        <taxon>Fabaceae</taxon>
        <taxon>Papilionoideae</taxon>
        <taxon>50 kb inversion clade</taxon>
        <taxon>NPAAA clade</taxon>
        <taxon>Hologalegina</taxon>
        <taxon>IRL clade</taxon>
        <taxon>Trifolieae</taxon>
        <taxon>Trifolium</taxon>
    </lineage>
</organism>
<dbReference type="Gene3D" id="3.80.10.10">
    <property type="entry name" value="Ribonuclease Inhibitor"/>
    <property type="match status" value="1"/>
</dbReference>
<proteinExistence type="predicted"/>
<gene>
    <name evidence="3" type="ORF">A2U01_0008886</name>
</gene>
<evidence type="ECO:0000259" key="2">
    <source>
        <dbReference type="Pfam" id="PF24758"/>
    </source>
</evidence>
<dbReference type="PANTHER" id="PTHR31900:SF34">
    <property type="entry name" value="EMB|CAB62440.1-RELATED"/>
    <property type="match status" value="1"/>
</dbReference>
<dbReference type="Pfam" id="PF24758">
    <property type="entry name" value="LRR_At5g56370"/>
    <property type="match status" value="1"/>
</dbReference>
<comment type="caution">
    <text evidence="3">The sequence shown here is derived from an EMBL/GenBank/DDBJ whole genome shotgun (WGS) entry which is preliminary data.</text>
</comment>
<accession>A0A392MLM6</accession>
<dbReference type="SUPFAM" id="SSF52047">
    <property type="entry name" value="RNI-like"/>
    <property type="match status" value="1"/>
</dbReference>
<dbReference type="PANTHER" id="PTHR31900">
    <property type="entry name" value="F-BOX/RNI SUPERFAMILY PROTEIN-RELATED"/>
    <property type="match status" value="1"/>
</dbReference>
<sequence>WRHVWKEVLVLDISDESFVDESFVADKVDQYKQRIDTFTKFSGFVNSVFALRKCATKKMRLLCNRSHYYSHICNNSFNTWIPSVFTSDLEEFEFKIHCVDSSFTIPTTLNLCRNLNSLSLTGSILIDQNLLMAIRLPMLRSLKLNMDTVAIKTVNQFLLGCPKLETLEGCFPYGDYSKLHIPQTLKTVKLNTDSNEIGFLELKFVGVEVSKGNLKHVKKGSLNFSSETHLDTMQAPLLEIFQVISGIEELKMHCSTTHWLYGRWSLHYLHEVLSFRTLRRLELITPLFVSSFLLSVIQQCPAIQDLKIENRKESPYMYWPEPKFLSFPITQLTHVEIKGCEGSPEEVEFAEFVLQNGKVLEEMKLLDIPANKEESFEILIQQPRAKTGLCKVIFGKSVSDANFCS</sequence>
<name>A0A392MLM6_9FABA</name>
<dbReference type="InterPro" id="IPR006566">
    <property type="entry name" value="FBD"/>
</dbReference>
<feature type="domain" description="F-box/LRR-repeat protein 15/At3g58940/PEG3-like LRR" evidence="2">
    <location>
        <begin position="78"/>
        <end position="193"/>
    </location>
</feature>
<dbReference type="EMBL" id="LXQA010013322">
    <property type="protein sequence ID" value="MCH88005.1"/>
    <property type="molecule type" value="Genomic_DNA"/>
</dbReference>
<evidence type="ECO:0000259" key="1">
    <source>
        <dbReference type="Pfam" id="PF08387"/>
    </source>
</evidence>
<reference evidence="3 4" key="1">
    <citation type="journal article" date="2018" name="Front. Plant Sci.">
        <title>Red Clover (Trifolium pratense) and Zigzag Clover (T. medium) - A Picture of Genomic Similarities and Differences.</title>
        <authorList>
            <person name="Dluhosova J."/>
            <person name="Istvanek J."/>
            <person name="Nedelnik J."/>
            <person name="Repkova J."/>
        </authorList>
    </citation>
    <scope>NUCLEOTIDE SEQUENCE [LARGE SCALE GENOMIC DNA]</scope>
    <source>
        <strain evidence="4">cv. 10/8</strain>
        <tissue evidence="3">Leaf</tissue>
    </source>
</reference>